<dbReference type="Proteomes" id="UP000824093">
    <property type="component" value="Unassembled WGS sequence"/>
</dbReference>
<dbReference type="EMBL" id="DVNH01000014">
    <property type="protein sequence ID" value="HIU51308.1"/>
    <property type="molecule type" value="Genomic_DNA"/>
</dbReference>
<sequence>MITLYFKEKETGKITPEARKIDANLLAKDPYLYLLTELINGPKNERLERLIPDGTKVNKIELKGSVLWIDFSKEFVQNAKAGDEEKIIKSIVNTLTELNEISSVKILIEGEEGKGFLNGDINFNSPFERVDQVF</sequence>
<dbReference type="Pfam" id="PF10646">
    <property type="entry name" value="Germane"/>
    <property type="match status" value="1"/>
</dbReference>
<dbReference type="SMART" id="SM00909">
    <property type="entry name" value="Germane"/>
    <property type="match status" value="1"/>
</dbReference>
<proteinExistence type="predicted"/>
<evidence type="ECO:0000259" key="1">
    <source>
        <dbReference type="SMART" id="SM00909"/>
    </source>
</evidence>
<protein>
    <submittedName>
        <fullName evidence="2">GerMN domain-containing protein</fullName>
    </submittedName>
</protein>
<evidence type="ECO:0000313" key="2">
    <source>
        <dbReference type="EMBL" id="HIU51308.1"/>
    </source>
</evidence>
<reference evidence="2" key="1">
    <citation type="submission" date="2020-10" db="EMBL/GenBank/DDBJ databases">
        <authorList>
            <person name="Gilroy R."/>
        </authorList>
    </citation>
    <scope>NUCLEOTIDE SEQUENCE</scope>
    <source>
        <strain evidence="2">CHK195-15760</strain>
    </source>
</reference>
<organism evidence="2 3">
    <name type="scientific">Candidatus Merdicola faecigallinarum</name>
    <dbReference type="NCBI Taxonomy" id="2840862"/>
    <lineage>
        <taxon>Bacteria</taxon>
        <taxon>Bacillati</taxon>
        <taxon>Bacillota</taxon>
        <taxon>Clostridia</taxon>
        <taxon>Candidatus Merdicola</taxon>
    </lineage>
</organism>
<reference evidence="2" key="2">
    <citation type="journal article" date="2021" name="PeerJ">
        <title>Extensive microbial diversity within the chicken gut microbiome revealed by metagenomics and culture.</title>
        <authorList>
            <person name="Gilroy R."/>
            <person name="Ravi A."/>
            <person name="Getino M."/>
            <person name="Pursley I."/>
            <person name="Horton D.L."/>
            <person name="Alikhan N.F."/>
            <person name="Baker D."/>
            <person name="Gharbi K."/>
            <person name="Hall N."/>
            <person name="Watson M."/>
            <person name="Adriaenssens E.M."/>
            <person name="Foster-Nyarko E."/>
            <person name="Jarju S."/>
            <person name="Secka A."/>
            <person name="Antonio M."/>
            <person name="Oren A."/>
            <person name="Chaudhuri R.R."/>
            <person name="La Ragione R."/>
            <person name="Hildebrand F."/>
            <person name="Pallen M.J."/>
        </authorList>
    </citation>
    <scope>NUCLEOTIDE SEQUENCE</scope>
    <source>
        <strain evidence="2">CHK195-15760</strain>
    </source>
</reference>
<dbReference type="InterPro" id="IPR019606">
    <property type="entry name" value="GerMN"/>
</dbReference>
<feature type="domain" description="GerMN" evidence="1">
    <location>
        <begin position="31"/>
        <end position="117"/>
    </location>
</feature>
<comment type="caution">
    <text evidence="2">The sequence shown here is derived from an EMBL/GenBank/DDBJ whole genome shotgun (WGS) entry which is preliminary data.</text>
</comment>
<accession>A0A9D1S9F2</accession>
<dbReference type="AlphaFoldDB" id="A0A9D1S9F2"/>
<name>A0A9D1S9F2_9FIRM</name>
<gene>
    <name evidence="2" type="ORF">IAB70_01585</name>
</gene>
<evidence type="ECO:0000313" key="3">
    <source>
        <dbReference type="Proteomes" id="UP000824093"/>
    </source>
</evidence>